<dbReference type="RefSeq" id="WP_095330785.1">
    <property type="nucleotide sequence ID" value="NZ_CP026031.1"/>
</dbReference>
<dbReference type="KEGG" id="bcir:C2I06_22580"/>
<evidence type="ECO:0000313" key="1">
    <source>
        <dbReference type="EMBL" id="PAD82765.1"/>
    </source>
</evidence>
<gene>
    <name evidence="1" type="ORF">CHH57_13185</name>
</gene>
<accession>A0A268FBM8</accession>
<organism evidence="1 2">
    <name type="scientific">Niallia circulans</name>
    <name type="common">Bacillus circulans</name>
    <dbReference type="NCBI Taxonomy" id="1397"/>
    <lineage>
        <taxon>Bacteria</taxon>
        <taxon>Bacillati</taxon>
        <taxon>Bacillota</taxon>
        <taxon>Bacilli</taxon>
        <taxon>Bacillales</taxon>
        <taxon>Bacillaceae</taxon>
        <taxon>Niallia</taxon>
    </lineage>
</organism>
<sequence length="122" mass="14530">MSIFYYYGLLQEKEDQLRRLKNGKSDLKAIKHEMTSYSDNVVKPDLSASTWHGTLAVEFENIRTKGAFQQYQDIEIKQLPNRISEINEKINSLQSEMNSIRHTIHELEEEREKEMKRKQKKK</sequence>
<proteinExistence type="predicted"/>
<evidence type="ECO:0000313" key="2">
    <source>
        <dbReference type="Proteomes" id="UP000216961"/>
    </source>
</evidence>
<dbReference type="Proteomes" id="UP000216961">
    <property type="component" value="Unassembled WGS sequence"/>
</dbReference>
<dbReference type="EMBL" id="NPBQ01000081">
    <property type="protein sequence ID" value="PAD82765.1"/>
    <property type="molecule type" value="Genomic_DNA"/>
</dbReference>
<reference evidence="1 2" key="1">
    <citation type="submission" date="2017-07" db="EMBL/GenBank/DDBJ databases">
        <title>Isolation and whole genome analysis of endospore-forming bacteria from heroin.</title>
        <authorList>
            <person name="Kalinowski J."/>
            <person name="Ahrens B."/>
            <person name="Al-Dilaimi A."/>
            <person name="Winkler A."/>
            <person name="Wibberg D."/>
            <person name="Schleenbecker U."/>
            <person name="Ruckert C."/>
            <person name="Wolfel R."/>
            <person name="Grass G."/>
        </authorList>
    </citation>
    <scope>NUCLEOTIDE SEQUENCE [LARGE SCALE GENOMIC DNA]</scope>
    <source>
        <strain evidence="1 2">7521-2</strain>
    </source>
</reference>
<protein>
    <submittedName>
        <fullName evidence="1">Uncharacterized protein</fullName>
    </submittedName>
</protein>
<name>A0A268FBM8_NIACI</name>
<dbReference type="AlphaFoldDB" id="A0A268FBM8"/>
<comment type="caution">
    <text evidence="1">The sequence shown here is derived from an EMBL/GenBank/DDBJ whole genome shotgun (WGS) entry which is preliminary data.</text>
</comment>